<dbReference type="PANTHER" id="PTHR23501">
    <property type="entry name" value="MAJOR FACILITATOR SUPERFAMILY"/>
    <property type="match status" value="1"/>
</dbReference>
<evidence type="ECO:0000256" key="7">
    <source>
        <dbReference type="SAM" id="Phobius"/>
    </source>
</evidence>
<feature type="transmembrane region" description="Helical" evidence="7">
    <location>
        <begin position="223"/>
        <end position="242"/>
    </location>
</feature>
<evidence type="ECO:0000256" key="5">
    <source>
        <dbReference type="ARBA" id="ARBA00022989"/>
    </source>
</evidence>
<dbReference type="Proteomes" id="UP000199701">
    <property type="component" value="Unassembled WGS sequence"/>
</dbReference>
<gene>
    <name evidence="9" type="ORF">SAMN05421659_11262</name>
</gene>
<proteinExistence type="predicted"/>
<feature type="transmembrane region" description="Helical" evidence="7">
    <location>
        <begin position="455"/>
        <end position="474"/>
    </location>
</feature>
<keyword evidence="6 7" id="KW-0472">Membrane</keyword>
<keyword evidence="3" id="KW-1003">Cell membrane</keyword>
<evidence type="ECO:0000256" key="6">
    <source>
        <dbReference type="ARBA" id="ARBA00023136"/>
    </source>
</evidence>
<dbReference type="Gene3D" id="1.20.1720.10">
    <property type="entry name" value="Multidrug resistance protein D"/>
    <property type="match status" value="1"/>
</dbReference>
<evidence type="ECO:0000256" key="3">
    <source>
        <dbReference type="ARBA" id="ARBA00022475"/>
    </source>
</evidence>
<keyword evidence="5 7" id="KW-1133">Transmembrane helix</keyword>
<reference evidence="9 10" key="1">
    <citation type="submission" date="2016-10" db="EMBL/GenBank/DDBJ databases">
        <authorList>
            <person name="de Groot N.N."/>
        </authorList>
    </citation>
    <scope>NUCLEOTIDE SEQUENCE [LARGE SCALE GENOMIC DNA]</scope>
    <source>
        <strain evidence="9 10">DSM 9179</strain>
    </source>
</reference>
<feature type="transmembrane region" description="Helical" evidence="7">
    <location>
        <begin position="98"/>
        <end position="119"/>
    </location>
</feature>
<feature type="transmembrane region" description="Helical" evidence="7">
    <location>
        <begin position="73"/>
        <end position="92"/>
    </location>
</feature>
<evidence type="ECO:0000313" key="9">
    <source>
        <dbReference type="EMBL" id="SEW36156.1"/>
    </source>
</evidence>
<comment type="subcellular location">
    <subcellularLocation>
        <location evidence="1">Cell membrane</location>
        <topology evidence="1">Multi-pass membrane protein</topology>
    </subcellularLocation>
</comment>
<organism evidence="9 10">
    <name type="scientific">[Clostridium] fimetarium</name>
    <dbReference type="NCBI Taxonomy" id="99656"/>
    <lineage>
        <taxon>Bacteria</taxon>
        <taxon>Bacillati</taxon>
        <taxon>Bacillota</taxon>
        <taxon>Clostridia</taxon>
        <taxon>Lachnospirales</taxon>
        <taxon>Lachnospiraceae</taxon>
    </lineage>
</organism>
<dbReference type="Pfam" id="PF07690">
    <property type="entry name" value="MFS_1"/>
    <property type="match status" value="1"/>
</dbReference>
<evidence type="ECO:0000256" key="1">
    <source>
        <dbReference type="ARBA" id="ARBA00004651"/>
    </source>
</evidence>
<dbReference type="CDD" id="cd17502">
    <property type="entry name" value="MFS_Azr1_MDR_like"/>
    <property type="match status" value="1"/>
</dbReference>
<dbReference type="RefSeq" id="WP_092455413.1">
    <property type="nucleotide sequence ID" value="NZ_FOJI01000012.1"/>
</dbReference>
<keyword evidence="2" id="KW-0813">Transport</keyword>
<dbReference type="GO" id="GO:0005886">
    <property type="term" value="C:plasma membrane"/>
    <property type="evidence" value="ECO:0007669"/>
    <property type="project" value="UniProtKB-SubCell"/>
</dbReference>
<protein>
    <submittedName>
        <fullName evidence="9">Drug resistance transporter, EmrB/QacA subfamily</fullName>
    </submittedName>
</protein>
<dbReference type="GO" id="GO:0022857">
    <property type="term" value="F:transmembrane transporter activity"/>
    <property type="evidence" value="ECO:0007669"/>
    <property type="project" value="InterPro"/>
</dbReference>
<feature type="transmembrane region" description="Helical" evidence="7">
    <location>
        <begin position="190"/>
        <end position="211"/>
    </location>
</feature>
<evidence type="ECO:0000259" key="8">
    <source>
        <dbReference type="PROSITE" id="PS50850"/>
    </source>
</evidence>
<sequence length="484" mass="52679">MDTRKKNIVIALMVAMFLGAVEGTVVTTAIPTIVKDLHGFEIISLVFSIYLLTSAISTPIYGKLSDQFGRKNVLSIGIVIFLIGSILCGLSKSMYMLIAFRALQGLGAGAIFTITYTIIGDEFSLEERPKVQGGIGTVWGVASLLGPFLGGFLINVLSWHWIFFINIPFGILSIVLLQKSLKETFQKKKVKIDFAGIIVLSMAMMIFLNIFLDSGSFGLQKNVFVILSICVTTLLLIVFYFIERIAKEPIIPFEIFTKTIINVNLISFLLSAILIGVDVYMAIYIQNILGFSPTISGLAMAPMSVAWLMSSVILGKCIMSYGEKAVIMISVFTLFISTLLFATLSVHSALTLVVLFSFVMGFGLGGAFTTLTIVVQTSVEYNKRGAATATNSLLRTLGQTIGVSIFGGIFNANIVDYFNKIGINGVDNRNLYSTASQMGVSGDQIKLSLNSSTHIIFIIFVLIAILCLVLSIGLPKVIRKKFVE</sequence>
<evidence type="ECO:0000256" key="4">
    <source>
        <dbReference type="ARBA" id="ARBA00022692"/>
    </source>
</evidence>
<dbReference type="InterPro" id="IPR020846">
    <property type="entry name" value="MFS_dom"/>
</dbReference>
<dbReference type="AlphaFoldDB" id="A0A1I0R6G1"/>
<name>A0A1I0R6G1_9FIRM</name>
<dbReference type="InterPro" id="IPR011701">
    <property type="entry name" value="MFS"/>
</dbReference>
<feature type="transmembrane region" description="Helical" evidence="7">
    <location>
        <begin position="326"/>
        <end position="346"/>
    </location>
</feature>
<keyword evidence="10" id="KW-1185">Reference proteome</keyword>
<feature type="transmembrane region" description="Helical" evidence="7">
    <location>
        <begin position="159"/>
        <end position="178"/>
    </location>
</feature>
<feature type="transmembrane region" description="Helical" evidence="7">
    <location>
        <begin position="263"/>
        <end position="283"/>
    </location>
</feature>
<dbReference type="InterPro" id="IPR036259">
    <property type="entry name" value="MFS_trans_sf"/>
</dbReference>
<dbReference type="STRING" id="99656.SAMN05421659_11262"/>
<keyword evidence="4 7" id="KW-0812">Transmembrane</keyword>
<evidence type="ECO:0000256" key="2">
    <source>
        <dbReference type="ARBA" id="ARBA00022448"/>
    </source>
</evidence>
<evidence type="ECO:0000313" key="10">
    <source>
        <dbReference type="Proteomes" id="UP000199701"/>
    </source>
</evidence>
<dbReference type="FunFam" id="1.20.1720.10:FF:000004">
    <property type="entry name" value="EmrB/QacA family drug resistance transporter"/>
    <property type="match status" value="1"/>
</dbReference>
<dbReference type="EMBL" id="FOJI01000012">
    <property type="protein sequence ID" value="SEW36156.1"/>
    <property type="molecule type" value="Genomic_DNA"/>
</dbReference>
<dbReference type="PROSITE" id="PS50850">
    <property type="entry name" value="MFS"/>
    <property type="match status" value="1"/>
</dbReference>
<feature type="transmembrane region" description="Helical" evidence="7">
    <location>
        <begin position="131"/>
        <end position="153"/>
    </location>
</feature>
<feature type="transmembrane region" description="Helical" evidence="7">
    <location>
        <begin position="39"/>
        <end position="61"/>
    </location>
</feature>
<accession>A0A1I0R6G1</accession>
<dbReference type="Gene3D" id="1.20.1250.20">
    <property type="entry name" value="MFS general substrate transporter like domains"/>
    <property type="match status" value="1"/>
</dbReference>
<dbReference type="OrthoDB" id="9793283at2"/>
<feature type="transmembrane region" description="Helical" evidence="7">
    <location>
        <begin position="295"/>
        <end position="314"/>
    </location>
</feature>
<dbReference type="PANTHER" id="PTHR23501:SF191">
    <property type="entry name" value="VACUOLAR BASIC AMINO ACID TRANSPORTER 4"/>
    <property type="match status" value="1"/>
</dbReference>
<feature type="domain" description="Major facilitator superfamily (MFS) profile" evidence="8">
    <location>
        <begin position="8"/>
        <end position="479"/>
    </location>
</feature>
<dbReference type="PRINTS" id="PR01036">
    <property type="entry name" value="TCRTETB"/>
</dbReference>
<feature type="transmembrane region" description="Helical" evidence="7">
    <location>
        <begin position="352"/>
        <end position="375"/>
    </location>
</feature>
<dbReference type="SUPFAM" id="SSF103473">
    <property type="entry name" value="MFS general substrate transporter"/>
    <property type="match status" value="1"/>
</dbReference>